<dbReference type="InterPro" id="IPR036163">
    <property type="entry name" value="HMA_dom_sf"/>
</dbReference>
<dbReference type="GO" id="GO:0005507">
    <property type="term" value="F:copper ion binding"/>
    <property type="evidence" value="ECO:0007669"/>
    <property type="project" value="InterPro"/>
</dbReference>
<dbReference type="Gene3D" id="3.30.70.100">
    <property type="match status" value="1"/>
</dbReference>
<dbReference type="Pfam" id="PF00403">
    <property type="entry name" value="HMA"/>
    <property type="match status" value="1"/>
</dbReference>
<dbReference type="Proteomes" id="UP001366166">
    <property type="component" value="Chromosome"/>
</dbReference>
<dbReference type="SUPFAM" id="SSF55008">
    <property type="entry name" value="HMA, heavy metal-associated domain"/>
    <property type="match status" value="1"/>
</dbReference>
<dbReference type="GO" id="GO:0006825">
    <property type="term" value="P:copper ion transport"/>
    <property type="evidence" value="ECO:0007669"/>
    <property type="project" value="InterPro"/>
</dbReference>
<dbReference type="InterPro" id="IPR006121">
    <property type="entry name" value="HMA_dom"/>
</dbReference>
<dbReference type="PRINTS" id="PR00944">
    <property type="entry name" value="CUEXPORT"/>
</dbReference>
<proteinExistence type="predicted"/>
<dbReference type="EMBL" id="AP028679">
    <property type="protein sequence ID" value="BEQ14062.1"/>
    <property type="molecule type" value="Genomic_DNA"/>
</dbReference>
<organism evidence="2 3">
    <name type="scientific">Desulfoferula mesophila</name>
    <dbReference type="NCBI Taxonomy" id="3058419"/>
    <lineage>
        <taxon>Bacteria</taxon>
        <taxon>Pseudomonadati</taxon>
        <taxon>Thermodesulfobacteriota</taxon>
        <taxon>Desulfarculia</taxon>
        <taxon>Desulfarculales</taxon>
        <taxon>Desulfarculaceae</taxon>
        <taxon>Desulfoferula</taxon>
    </lineage>
</organism>
<keyword evidence="3" id="KW-1185">Reference proteome</keyword>
<name>A0AAU9EC17_9BACT</name>
<dbReference type="RefSeq" id="WP_338605789.1">
    <property type="nucleotide sequence ID" value="NZ_AP028679.1"/>
</dbReference>
<dbReference type="KEGG" id="dmp:FAK_11280"/>
<evidence type="ECO:0000313" key="2">
    <source>
        <dbReference type="EMBL" id="BEQ14062.1"/>
    </source>
</evidence>
<dbReference type="InterPro" id="IPR000428">
    <property type="entry name" value="Cu-bd"/>
</dbReference>
<dbReference type="PROSITE" id="PS50846">
    <property type="entry name" value="HMA_2"/>
    <property type="match status" value="1"/>
</dbReference>
<dbReference type="CDD" id="cd00371">
    <property type="entry name" value="HMA"/>
    <property type="match status" value="1"/>
</dbReference>
<feature type="domain" description="HMA" evidence="1">
    <location>
        <begin position="2"/>
        <end position="67"/>
    </location>
</feature>
<evidence type="ECO:0000313" key="3">
    <source>
        <dbReference type="Proteomes" id="UP001366166"/>
    </source>
</evidence>
<reference evidence="3" key="1">
    <citation type="journal article" date="2023" name="Arch. Microbiol.">
        <title>Desulfoferula mesophilus gen. nov. sp. nov., a mesophilic sulfate-reducing bacterium isolated from a brackish lake sediment.</title>
        <authorList>
            <person name="Watanabe T."/>
            <person name="Yabe T."/>
            <person name="Tsuji J.M."/>
            <person name="Fukui M."/>
        </authorList>
    </citation>
    <scope>NUCLEOTIDE SEQUENCE [LARGE SCALE GENOMIC DNA]</scope>
    <source>
        <strain evidence="3">12FAK</strain>
    </source>
</reference>
<accession>A0AAU9EC17</accession>
<sequence length="67" mass="7070">METKTVNIPDISCGHCLATVKREAGEVKGVTSVEGDVAGKDVTIAWDAPATWEQIEAALKDAGYPPK</sequence>
<evidence type="ECO:0000259" key="1">
    <source>
        <dbReference type="PROSITE" id="PS50846"/>
    </source>
</evidence>
<protein>
    <recommendedName>
        <fullName evidence="1">HMA domain-containing protein</fullName>
    </recommendedName>
</protein>
<dbReference type="AlphaFoldDB" id="A0AAU9EC17"/>
<gene>
    <name evidence="2" type="ORF">FAK_11280</name>
</gene>